<dbReference type="InterPro" id="IPR050834">
    <property type="entry name" value="Glycosyltransf_2"/>
</dbReference>
<feature type="domain" description="Glycosyltransferase 2-like" evidence="1">
    <location>
        <begin position="8"/>
        <end position="128"/>
    </location>
</feature>
<sequence>MTGSKIAVLLAAYNGMKWIDEQIQSVLNQEDISVDIHISVDVSTDSTYEHCLQLAKQYSNIYILPYGTRYGGAARNFYRLVRDVELANYDFVSFADQDDIWHLDKLSNAIKVLSEKGYDCYSSNVMAFWENGKQVLINKAQDQVEYDYCFESAGPGCTYVFSKKVALKFQSFISNNNKDKVDEVELHDWLIYAFARHSGYKWFIDSWPSMLYRQHSSNQFGANGGLQAAKRRIQMIRNSWYLTEIKRIVNILGFENRPFFVNCLNRGYFGHLYIACKIHKVRRKLRDRLSLAVILVLGMLK</sequence>
<dbReference type="EMBL" id="AP028978">
    <property type="protein sequence ID" value="BET98618.1"/>
    <property type="molecule type" value="Genomic_DNA"/>
</dbReference>
<dbReference type="Gene3D" id="3.90.550.10">
    <property type="entry name" value="Spore Coat Polysaccharide Biosynthesis Protein SpsA, Chain A"/>
    <property type="match status" value="1"/>
</dbReference>
<evidence type="ECO:0000313" key="3">
    <source>
        <dbReference type="Proteomes" id="UP001529514"/>
    </source>
</evidence>
<dbReference type="PANTHER" id="PTHR43685:SF2">
    <property type="entry name" value="GLYCOSYLTRANSFERASE 2-LIKE DOMAIN-CONTAINING PROTEIN"/>
    <property type="match status" value="1"/>
</dbReference>
<proteinExistence type="predicted"/>
<dbReference type="RefSeq" id="WP_374052068.1">
    <property type="nucleotide sequence ID" value="NZ_AP028978.1"/>
</dbReference>
<dbReference type="Proteomes" id="UP001529514">
    <property type="component" value="Chromosome"/>
</dbReference>
<dbReference type="Pfam" id="PF00535">
    <property type="entry name" value="Glycos_transf_2"/>
    <property type="match status" value="1"/>
</dbReference>
<dbReference type="SUPFAM" id="SSF53448">
    <property type="entry name" value="Nucleotide-diphospho-sugar transferases"/>
    <property type="match status" value="1"/>
</dbReference>
<dbReference type="GO" id="GO:0016740">
    <property type="term" value="F:transferase activity"/>
    <property type="evidence" value="ECO:0007669"/>
    <property type="project" value="UniProtKB-KW"/>
</dbReference>
<name>A0ABN7C8D3_9GAMM</name>
<dbReference type="InterPro" id="IPR029044">
    <property type="entry name" value="Nucleotide-diphossugar_trans"/>
</dbReference>
<keyword evidence="3" id="KW-1185">Reference proteome</keyword>
<gene>
    <name evidence="2" type="primary">rfbG</name>
    <name evidence="2" type="ORF">TCT1_35390</name>
</gene>
<reference evidence="2 3" key="1">
    <citation type="submission" date="2023-10" db="EMBL/GenBank/DDBJ databases">
        <title>Xenorhabdus taiwanensis sp. nov., a symbiotic bacterium associated with the entomopathogenic nematode Steinernema taiwanensis.</title>
        <authorList>
            <person name="Tseng C.T."/>
            <person name="Shu H.Y."/>
            <person name="Chen M.H."/>
            <person name="Fang Y.J."/>
            <person name="Wu T.L."/>
            <person name="Lin Y.C."/>
            <person name="Huang C.J."/>
        </authorList>
    </citation>
    <scope>NUCLEOTIDE SEQUENCE [LARGE SCALE GENOMIC DNA]</scope>
    <source>
        <strain evidence="2 3">TCT-1</strain>
    </source>
</reference>
<accession>A0ABN7C8D3</accession>
<evidence type="ECO:0000313" key="2">
    <source>
        <dbReference type="EMBL" id="BET98618.1"/>
    </source>
</evidence>
<keyword evidence="2" id="KW-0808">Transferase</keyword>
<evidence type="ECO:0000259" key="1">
    <source>
        <dbReference type="Pfam" id="PF00535"/>
    </source>
</evidence>
<protein>
    <submittedName>
        <fullName evidence="2">dTDP-rhamnosyl transferase RfbG</fullName>
    </submittedName>
</protein>
<dbReference type="PANTHER" id="PTHR43685">
    <property type="entry name" value="GLYCOSYLTRANSFERASE"/>
    <property type="match status" value="1"/>
</dbReference>
<organism evidence="2 3">
    <name type="scientific">Xenorhabdus taiwanensis</name>
    <dbReference type="NCBI Taxonomy" id="3085177"/>
    <lineage>
        <taxon>Bacteria</taxon>
        <taxon>Pseudomonadati</taxon>
        <taxon>Pseudomonadota</taxon>
        <taxon>Gammaproteobacteria</taxon>
        <taxon>Enterobacterales</taxon>
        <taxon>Morganellaceae</taxon>
        <taxon>Xenorhabdus</taxon>
    </lineage>
</organism>
<dbReference type="InterPro" id="IPR001173">
    <property type="entry name" value="Glyco_trans_2-like"/>
</dbReference>